<proteinExistence type="predicted"/>
<dbReference type="EMBL" id="QLTA01000010">
    <property type="protein sequence ID" value="RAR84757.1"/>
    <property type="molecule type" value="Genomic_DNA"/>
</dbReference>
<evidence type="ECO:0000313" key="3">
    <source>
        <dbReference type="Proteomes" id="UP000248856"/>
    </source>
</evidence>
<reference evidence="2 3" key="1">
    <citation type="submission" date="2018-06" db="EMBL/GenBank/DDBJ databases">
        <title>Genomic Encyclopedia of Archaeal and Bacterial Type Strains, Phase II (KMG-II): from individual species to whole genera.</title>
        <authorList>
            <person name="Goeker M."/>
        </authorList>
    </citation>
    <scope>NUCLEOTIDE SEQUENCE [LARGE SCALE GENOMIC DNA]</scope>
    <source>
        <strain evidence="2 3">CFPB 3232</strain>
    </source>
</reference>
<evidence type="ECO:0000313" key="2">
    <source>
        <dbReference type="EMBL" id="RAR84757.1"/>
    </source>
</evidence>
<keyword evidence="3" id="KW-1185">Reference proteome</keyword>
<organism evidence="2 3">
    <name type="scientific">Paracidovorax anthurii</name>
    <dbReference type="NCBI Taxonomy" id="78229"/>
    <lineage>
        <taxon>Bacteria</taxon>
        <taxon>Pseudomonadati</taxon>
        <taxon>Pseudomonadota</taxon>
        <taxon>Betaproteobacteria</taxon>
        <taxon>Burkholderiales</taxon>
        <taxon>Comamonadaceae</taxon>
        <taxon>Paracidovorax</taxon>
    </lineage>
</organism>
<protein>
    <submittedName>
        <fullName evidence="2">Uncharacterized protein</fullName>
    </submittedName>
</protein>
<name>A0A328ZPL0_9BURK</name>
<comment type="caution">
    <text evidence="2">The sequence shown here is derived from an EMBL/GenBank/DDBJ whole genome shotgun (WGS) entry which is preliminary data.</text>
</comment>
<dbReference type="Proteomes" id="UP000248856">
    <property type="component" value="Unassembled WGS sequence"/>
</dbReference>
<accession>A0A328ZPL0</accession>
<feature type="compositionally biased region" description="Polar residues" evidence="1">
    <location>
        <begin position="239"/>
        <end position="249"/>
    </location>
</feature>
<feature type="region of interest" description="Disordered" evidence="1">
    <location>
        <begin position="183"/>
        <end position="209"/>
    </location>
</feature>
<gene>
    <name evidence="2" type="ORF">AX018_1010109</name>
</gene>
<dbReference type="AlphaFoldDB" id="A0A328ZPL0"/>
<feature type="region of interest" description="Disordered" evidence="1">
    <location>
        <begin position="227"/>
        <end position="249"/>
    </location>
</feature>
<evidence type="ECO:0000256" key="1">
    <source>
        <dbReference type="SAM" id="MobiDB-lite"/>
    </source>
</evidence>
<sequence length="249" mass="25885">MVGGFMGACGGVVSRGRDVRPAAHLLSFASPKESRQRKGDPAVCVPLRPLGEGGNLRCSVAGRGCGTRCALRAPLGQPQPVRSRSGCVLRHIRAPRALCSSAQPEGWGAHGPLLRSAPDARALRAAQARPSAATARAGLGPSNAMARVTPFWMRLGRAGRGVAGVPKDTPASLSGSPGLFERSAQRVASSTAHPVTEHPRLPRSAAEGSQTAGSPFLWLLSFGEAKESDSPAGAKSRPRNVTNQQLQKQ</sequence>